<evidence type="ECO:0008006" key="4">
    <source>
        <dbReference type="Google" id="ProtNLM"/>
    </source>
</evidence>
<dbReference type="Gene3D" id="3.40.50.410">
    <property type="entry name" value="von Willebrand factor, type A domain"/>
    <property type="match status" value="1"/>
</dbReference>
<dbReference type="InterPro" id="IPR036465">
    <property type="entry name" value="vWFA_dom_sf"/>
</dbReference>
<dbReference type="PANTHER" id="PTHR37947">
    <property type="entry name" value="BLL2462 PROTEIN"/>
    <property type="match status" value="1"/>
</dbReference>
<proteinExistence type="predicted"/>
<dbReference type="OrthoDB" id="9763076at2"/>
<accession>A0A1H2SNA6</accession>
<keyword evidence="1" id="KW-1133">Transmembrane helix</keyword>
<dbReference type="SUPFAM" id="SSF53300">
    <property type="entry name" value="vWA-like"/>
    <property type="match status" value="1"/>
</dbReference>
<reference evidence="3" key="1">
    <citation type="submission" date="2016-10" db="EMBL/GenBank/DDBJ databases">
        <authorList>
            <person name="Varghese N."/>
            <person name="Submissions S."/>
        </authorList>
    </citation>
    <scope>NUCLEOTIDE SEQUENCE [LARGE SCALE GENOMIC DNA]</scope>
    <source>
        <strain evidence="3">DSM 25030</strain>
    </source>
</reference>
<evidence type="ECO:0000313" key="3">
    <source>
        <dbReference type="Proteomes" id="UP000199592"/>
    </source>
</evidence>
<name>A0A1H2SNA6_9FLAO</name>
<keyword evidence="1" id="KW-0472">Membrane</keyword>
<dbReference type="EMBL" id="FNMY01000001">
    <property type="protein sequence ID" value="SDW32945.1"/>
    <property type="molecule type" value="Genomic_DNA"/>
</dbReference>
<dbReference type="Proteomes" id="UP000199592">
    <property type="component" value="Unassembled WGS sequence"/>
</dbReference>
<sequence length="677" mass="76483">MDLSTVLLIILAVAAALTIVYFQYFYKNPRKGSLKILLAALRFITLFCGLLLLINPKFIDKDYFIEKSNLIFLVDQSSSMQNGTTEDELTATVQSLKQNSELNERFQMHQYGFGNTLQATDSIRLNQNNTNISEALSTLDQVFVNGTNAVVLLSDGNQTRGRDYEYLNLNENLSMFPIVVGDTTQYEDIFIGLINVNKYAFLQNKFPIEATVQFRGDRPITSTVTISINGNRMHQERVQLNSSKTSETINALVEAESVGIKTIKVEVSTLENEKNTANNSKETAIEVIDEKTNVVIVSDMLHPDIGVLKKSIEANEQRTVSIIEPNASRNQLEEADIIILYQPNGSYRAVYQFLKDSNANYFTITGSKTDFNFVNRSQESFTYRSSGQSEEIVPVLNNAFSIFGLGEFNVDGFPPLLGTLGEVEFQKNSETLMSQQIKGVNLDNPLFAIVTDGTQKEAVLFGENLWRWRAQTYRSDQSFNKFDAFMGNLMVYLTANNQRNRLELDYQLVFDNPSMAMVRASYFDESYQFDSDAKLSVTLKGKDNEFEREAPLLLKGNYYEVDLSDLVAGAYDFTVTATNANISRSGSFRILDFNPEQQVTASNYQKMGRLAAKTNGRLYYLDNLDSFVADLSENPQFLPVQKSRDNVVSLIDFRILLGLMVLSLALEWFIRKYNGLI</sequence>
<dbReference type="SUPFAM" id="SSF52317">
    <property type="entry name" value="Class I glutamine amidotransferase-like"/>
    <property type="match status" value="1"/>
</dbReference>
<feature type="transmembrane region" description="Helical" evidence="1">
    <location>
        <begin position="6"/>
        <end position="24"/>
    </location>
</feature>
<dbReference type="RefSeq" id="WP_090296693.1">
    <property type="nucleotide sequence ID" value="NZ_FNKI01000002.1"/>
</dbReference>
<keyword evidence="1" id="KW-0812">Transmembrane</keyword>
<keyword evidence="3" id="KW-1185">Reference proteome</keyword>
<protein>
    <recommendedName>
        <fullName evidence="4">VWA domain-containing protein</fullName>
    </recommendedName>
</protein>
<dbReference type="InterPro" id="IPR029062">
    <property type="entry name" value="Class_I_gatase-like"/>
</dbReference>
<dbReference type="AlphaFoldDB" id="A0A1H2SNA6"/>
<gene>
    <name evidence="2" type="ORF">SAMN04487892_1176</name>
</gene>
<dbReference type="STRING" id="1073328.SAMN05216294_2535"/>
<evidence type="ECO:0000256" key="1">
    <source>
        <dbReference type="SAM" id="Phobius"/>
    </source>
</evidence>
<evidence type="ECO:0000313" key="2">
    <source>
        <dbReference type="EMBL" id="SDW32945.1"/>
    </source>
</evidence>
<organism evidence="2 3">
    <name type="scientific">Flagellimonas zhangzhouensis</name>
    <dbReference type="NCBI Taxonomy" id="1073328"/>
    <lineage>
        <taxon>Bacteria</taxon>
        <taxon>Pseudomonadati</taxon>
        <taxon>Bacteroidota</taxon>
        <taxon>Flavobacteriia</taxon>
        <taxon>Flavobacteriales</taxon>
        <taxon>Flavobacteriaceae</taxon>
        <taxon>Flagellimonas</taxon>
    </lineage>
</organism>
<dbReference type="PANTHER" id="PTHR37947:SF1">
    <property type="entry name" value="BLL2462 PROTEIN"/>
    <property type="match status" value="1"/>
</dbReference>
<feature type="transmembrane region" description="Helical" evidence="1">
    <location>
        <begin position="36"/>
        <end position="54"/>
    </location>
</feature>